<evidence type="ECO:0000256" key="5">
    <source>
        <dbReference type="ARBA" id="ARBA00023186"/>
    </source>
</evidence>
<dbReference type="PANTHER" id="PTHR11638">
    <property type="entry name" value="ATP-DEPENDENT CLP PROTEASE"/>
    <property type="match status" value="1"/>
</dbReference>
<keyword evidence="2" id="KW-0677">Repeat</keyword>
<dbReference type="CDD" id="cd00009">
    <property type="entry name" value="AAA"/>
    <property type="match status" value="1"/>
</dbReference>
<dbReference type="InterPro" id="IPR050130">
    <property type="entry name" value="ClpA_ClpB"/>
</dbReference>
<dbReference type="InterPro" id="IPR019489">
    <property type="entry name" value="Clp_ATPase_C"/>
</dbReference>
<dbReference type="InterPro" id="IPR003593">
    <property type="entry name" value="AAA+_ATPase"/>
</dbReference>
<evidence type="ECO:0000259" key="8">
    <source>
        <dbReference type="SMART" id="SM01086"/>
    </source>
</evidence>
<feature type="domain" description="Clp ATPase C-terminal" evidence="8">
    <location>
        <begin position="762"/>
        <end position="854"/>
    </location>
</feature>
<name>A0ABQ3ETK2_9HYPH</name>
<feature type="domain" description="AAA+ ATPase" evidence="7">
    <location>
        <begin position="213"/>
        <end position="358"/>
    </location>
</feature>
<dbReference type="InterPro" id="IPR041546">
    <property type="entry name" value="ClpA/ClpB_AAA_lid"/>
</dbReference>
<dbReference type="NCBIfam" id="TIGR03345">
    <property type="entry name" value="VI_ClpV1"/>
    <property type="match status" value="1"/>
</dbReference>
<dbReference type="InterPro" id="IPR018368">
    <property type="entry name" value="ClpA/B_CS1"/>
</dbReference>
<dbReference type="SMART" id="SM00382">
    <property type="entry name" value="AAA"/>
    <property type="match status" value="2"/>
</dbReference>
<dbReference type="PROSITE" id="PS00870">
    <property type="entry name" value="CLPAB_1"/>
    <property type="match status" value="1"/>
</dbReference>
<dbReference type="InterPro" id="IPR001270">
    <property type="entry name" value="ClpA/B"/>
</dbReference>
<dbReference type="PRINTS" id="PR00300">
    <property type="entry name" value="CLPPROTEASEA"/>
</dbReference>
<dbReference type="SMART" id="SM01086">
    <property type="entry name" value="ClpB_D2-small"/>
    <property type="match status" value="1"/>
</dbReference>
<dbReference type="InterPro" id="IPR036628">
    <property type="entry name" value="Clp_N_dom_sf"/>
</dbReference>
<dbReference type="Pfam" id="PF00004">
    <property type="entry name" value="AAA"/>
    <property type="match status" value="1"/>
</dbReference>
<dbReference type="SUPFAM" id="SSF52540">
    <property type="entry name" value="P-loop containing nucleoside triphosphate hydrolases"/>
    <property type="match status" value="2"/>
</dbReference>
<dbReference type="InterPro" id="IPR004176">
    <property type="entry name" value="Clp_R_N"/>
</dbReference>
<keyword evidence="3" id="KW-0547">Nucleotide-binding</keyword>
<keyword evidence="10" id="KW-1185">Reference proteome</keyword>
<protein>
    <submittedName>
        <fullName evidence="9">ClpV1 family T6SS ATPase</fullName>
    </submittedName>
</protein>
<dbReference type="InterPro" id="IPR017729">
    <property type="entry name" value="ATPase_T6SS_ClpV1"/>
</dbReference>
<dbReference type="Pfam" id="PF07724">
    <property type="entry name" value="AAA_2"/>
    <property type="match status" value="1"/>
</dbReference>
<dbReference type="SUPFAM" id="SSF81923">
    <property type="entry name" value="Double Clp-N motif"/>
    <property type="match status" value="1"/>
</dbReference>
<dbReference type="InterPro" id="IPR027417">
    <property type="entry name" value="P-loop_NTPase"/>
</dbReference>
<evidence type="ECO:0000313" key="9">
    <source>
        <dbReference type="EMBL" id="GHB50161.1"/>
    </source>
</evidence>
<sequence length="857" mass="93759">MVKLTKLVSRLTPALKVMLENAVGEAINRKVVAVEIPHWLYHVIFSSDTELQDFLESQGVQLNQLQAELEQRMPIGMGEEGKQPTISGSLAKLVERAWLIASVDLEHAAILPEVLLLALQTSGSLGTRLEALQALEPVSTDALRSFAVKRGQNLNFAAGGSSSKGGGVSSGGGDALSRFTANLTQEAREGRLDPVLGRTDEIANAIDVLLRKRQNNPILLGEAGVGKTAVVEGLAQKIAAGEVPDQLKNAELINLDLGLLQAGASVKGEFEERLKNIIKEVQSASHPIIVFIDEAHTIIGAGGTEGQNDAANLLKPALARGQFRVIAATTFAEYKKYIEKDPAFSRRFQSISVDEPNREAAVNILRSVSEELCKHHGVPIRGSALQAAVDLSIRYLPSRRLPDKAISLLDTACARVALSQHTAPKQIAVLEEKLHFTRAEHKLLEEEVRLYGSDASPESDLVEAIEAQEHELKDQVATWQAQKSKVFSYLNATSEAQDAAEASVSIPFDITVNGDEELYVHPWVSDITIASVISDWTGIPVSNLNSDDAECLLQLEDRLKRRVMGQDAAIEAIAKSLKVSRAGLTDHRKPIGVFMMCGPSGVGKTETALAIAEEFFDGENSLTTINMSEFKEPHKASMLLGASAGYVGYGKGGILTEAIRKRPYQVLLLDEMEKAHREIQDIFFQIFDRGYITDSEGTKVDFRNTIIIMTSNTGGEKLRQLTDSCDGVFDPVQAKEALQPLLLDYFSPAFIGRTELIAYQPLDETTCIKIAEIHLARIKERVRSQYNAELSWKDSFVDYVQKRNDEPMSGGRAIEAIINRDFLPKLAEECIKRVIDDAPLSSICVTHDGTDISLIIE</sequence>
<dbReference type="RefSeq" id="WP_189438984.1">
    <property type="nucleotide sequence ID" value="NZ_BMXE01000013.1"/>
</dbReference>
<dbReference type="Pfam" id="PF17871">
    <property type="entry name" value="AAA_lid_9"/>
    <property type="match status" value="1"/>
</dbReference>
<evidence type="ECO:0000256" key="4">
    <source>
        <dbReference type="ARBA" id="ARBA00022840"/>
    </source>
</evidence>
<evidence type="ECO:0000256" key="1">
    <source>
        <dbReference type="ARBA" id="ARBA00008675"/>
    </source>
</evidence>
<evidence type="ECO:0000256" key="3">
    <source>
        <dbReference type="ARBA" id="ARBA00022741"/>
    </source>
</evidence>
<feature type="coiled-coil region" evidence="6">
    <location>
        <begin position="427"/>
        <end position="482"/>
    </location>
</feature>
<feature type="domain" description="AAA+ ATPase" evidence="7">
    <location>
        <begin position="590"/>
        <end position="762"/>
    </location>
</feature>
<comment type="similarity">
    <text evidence="1">Belongs to the ClpA/ClpB family.</text>
</comment>
<evidence type="ECO:0000256" key="6">
    <source>
        <dbReference type="SAM" id="Coils"/>
    </source>
</evidence>
<proteinExistence type="inferred from homology"/>
<reference evidence="10" key="1">
    <citation type="journal article" date="2019" name="Int. J. Syst. Evol. Microbiol.">
        <title>The Global Catalogue of Microorganisms (GCM) 10K type strain sequencing project: providing services to taxonomists for standard genome sequencing and annotation.</title>
        <authorList>
            <consortium name="The Broad Institute Genomics Platform"/>
            <consortium name="The Broad Institute Genome Sequencing Center for Infectious Disease"/>
            <person name="Wu L."/>
            <person name="Ma J."/>
        </authorList>
    </citation>
    <scope>NUCLEOTIDE SEQUENCE [LARGE SCALE GENOMIC DNA]</scope>
    <source>
        <strain evidence="10">KCTC 12861</strain>
    </source>
</reference>
<dbReference type="Pfam" id="PF02861">
    <property type="entry name" value="Clp_N"/>
    <property type="match status" value="1"/>
</dbReference>
<evidence type="ECO:0000259" key="7">
    <source>
        <dbReference type="SMART" id="SM00382"/>
    </source>
</evidence>
<dbReference type="Gene3D" id="1.10.1780.10">
    <property type="entry name" value="Clp, N-terminal domain"/>
    <property type="match status" value="1"/>
</dbReference>
<keyword evidence="5" id="KW-0143">Chaperone</keyword>
<gene>
    <name evidence="9" type="ORF">GCM10007094_44290</name>
</gene>
<keyword evidence="4" id="KW-0067">ATP-binding</keyword>
<organism evidence="9 10">
    <name type="scientific">Pseudovibrio japonicus</name>
    <dbReference type="NCBI Taxonomy" id="366534"/>
    <lineage>
        <taxon>Bacteria</taxon>
        <taxon>Pseudomonadati</taxon>
        <taxon>Pseudomonadota</taxon>
        <taxon>Alphaproteobacteria</taxon>
        <taxon>Hyphomicrobiales</taxon>
        <taxon>Stappiaceae</taxon>
        <taxon>Pseudovibrio</taxon>
    </lineage>
</organism>
<dbReference type="CDD" id="cd19499">
    <property type="entry name" value="RecA-like_ClpB_Hsp104-like"/>
    <property type="match status" value="1"/>
</dbReference>
<dbReference type="InterPro" id="IPR003959">
    <property type="entry name" value="ATPase_AAA_core"/>
</dbReference>
<dbReference type="Gene3D" id="3.40.50.300">
    <property type="entry name" value="P-loop containing nucleotide triphosphate hydrolases"/>
    <property type="match status" value="3"/>
</dbReference>
<evidence type="ECO:0000313" key="10">
    <source>
        <dbReference type="Proteomes" id="UP000637980"/>
    </source>
</evidence>
<dbReference type="Proteomes" id="UP000637980">
    <property type="component" value="Unassembled WGS sequence"/>
</dbReference>
<dbReference type="Pfam" id="PF10431">
    <property type="entry name" value="ClpB_D2-small"/>
    <property type="match status" value="1"/>
</dbReference>
<dbReference type="PANTHER" id="PTHR11638:SF184">
    <property type="entry name" value="ATPASE WITH CHAPERONE ACTIVITY"/>
    <property type="match status" value="1"/>
</dbReference>
<dbReference type="EMBL" id="BMXE01000013">
    <property type="protein sequence ID" value="GHB50161.1"/>
    <property type="molecule type" value="Genomic_DNA"/>
</dbReference>
<accession>A0ABQ3ETK2</accession>
<dbReference type="Gene3D" id="1.10.8.60">
    <property type="match status" value="1"/>
</dbReference>
<evidence type="ECO:0000256" key="2">
    <source>
        <dbReference type="ARBA" id="ARBA00022737"/>
    </source>
</evidence>
<keyword evidence="6" id="KW-0175">Coiled coil</keyword>
<comment type="caution">
    <text evidence="9">The sequence shown here is derived from an EMBL/GenBank/DDBJ whole genome shotgun (WGS) entry which is preliminary data.</text>
</comment>